<dbReference type="InterPro" id="IPR000631">
    <property type="entry name" value="CARKD"/>
</dbReference>
<comment type="cofactor">
    <cofactor evidence="18 19">
        <name>K(+)</name>
        <dbReference type="ChEBI" id="CHEBI:29103"/>
    </cofactor>
    <text evidence="18 19">Binds 1 potassium ion per subunit.</text>
</comment>
<feature type="binding site" evidence="17">
    <location>
        <position position="334"/>
    </location>
    <ligand>
        <name>(6S)-NADPHX</name>
        <dbReference type="ChEBI" id="CHEBI:64076"/>
    </ligand>
</feature>
<evidence type="ECO:0000313" key="23">
    <source>
        <dbReference type="Proteomes" id="UP000295304"/>
    </source>
</evidence>
<dbReference type="InterPro" id="IPR036652">
    <property type="entry name" value="YjeF_N_dom_sf"/>
</dbReference>
<dbReference type="Proteomes" id="UP000295304">
    <property type="component" value="Unassembled WGS sequence"/>
</dbReference>
<keyword evidence="5 18" id="KW-0479">Metal-binding</keyword>
<keyword evidence="8 17" id="KW-0521">NADP</keyword>
<name>A0A4R3JFQ4_9PROT</name>
<sequence length="520" mass="53304">MAWRQTENLEDITSGFGREELLTVAEMAMADRLTIAGDVAGRDLMAAAGRTVADEILKKWSRRSVVVLCGPGNNGGDGFVVARALAEAGWPVRVASLANPDALSGDAAHHFHEWRGETAALSPDSLDFGDAPVLVVDALFGAGLDRPLAGVACAVIEAIGARGLDCVAVDMPSGVHGDSGEILGAAARAVLTVTFFRGKPGHYLFPGRALRGELCVRDIGIADAALGEIRPMTTLNTPDTWLSSFPIPALDGHKYLRGHGVIAGGAEMTGAARLAARAARRAGAGLVTIAAPPAALGVYAAGDPGNIVIPVDGVAAFEKAMTDRRVGAVLVGPGAGREGDAAERTRALTRAALATAKPVVLDADALTVHAESPGDLFPTFDGPVVLTPHAGEFARLFADLEDVSKLTRARAAARRSGAVVVLKGADTVIAAPDGRAAINANAPPTLATAGSGDVLAGVLIGLLAQGMPPYAAARAAVWLHGRAAQHGGWGLIAEDIGDLLPQALADVDALMNTRFREGRQ</sequence>
<evidence type="ECO:0000256" key="8">
    <source>
        <dbReference type="ARBA" id="ARBA00022857"/>
    </source>
</evidence>
<keyword evidence="7 17" id="KW-0067">ATP-binding</keyword>
<evidence type="ECO:0000256" key="2">
    <source>
        <dbReference type="ARBA" id="ARBA00000909"/>
    </source>
</evidence>
<dbReference type="GO" id="GO:0046872">
    <property type="term" value="F:metal ion binding"/>
    <property type="evidence" value="ECO:0007669"/>
    <property type="project" value="UniProtKB-UniRule"/>
</dbReference>
<feature type="binding site" evidence="17">
    <location>
        <position position="389"/>
    </location>
    <ligand>
        <name>(6S)-NADPHX</name>
        <dbReference type="ChEBI" id="CHEBI:64076"/>
    </ligand>
</feature>
<dbReference type="PROSITE" id="PS01050">
    <property type="entry name" value="YJEF_C_2"/>
    <property type="match status" value="1"/>
</dbReference>
<dbReference type="PANTHER" id="PTHR12592">
    <property type="entry name" value="ATP-DEPENDENT (S)-NAD(P)H-HYDRATE DEHYDRATASE FAMILY MEMBER"/>
    <property type="match status" value="1"/>
</dbReference>
<evidence type="ECO:0000256" key="18">
    <source>
        <dbReference type="HAMAP-Rule" id="MF_01966"/>
    </source>
</evidence>
<comment type="catalytic activity">
    <reaction evidence="16 17 19">
        <text>(6S)-NADPHX + ADP = AMP + phosphate + NADPH + H(+)</text>
        <dbReference type="Rhea" id="RHEA:32235"/>
        <dbReference type="ChEBI" id="CHEBI:15378"/>
        <dbReference type="ChEBI" id="CHEBI:43474"/>
        <dbReference type="ChEBI" id="CHEBI:57783"/>
        <dbReference type="ChEBI" id="CHEBI:64076"/>
        <dbReference type="ChEBI" id="CHEBI:456215"/>
        <dbReference type="ChEBI" id="CHEBI:456216"/>
        <dbReference type="EC" id="4.2.1.136"/>
    </reaction>
</comment>
<keyword evidence="9 18" id="KW-0630">Potassium</keyword>
<comment type="catalytic activity">
    <reaction evidence="2 18 19">
        <text>(6R)-NADPHX = (6S)-NADPHX</text>
        <dbReference type="Rhea" id="RHEA:32227"/>
        <dbReference type="ChEBI" id="CHEBI:64076"/>
        <dbReference type="ChEBI" id="CHEBI:64077"/>
        <dbReference type="EC" id="5.1.99.6"/>
    </reaction>
</comment>
<keyword evidence="13" id="KW-0511">Multifunctional enzyme</keyword>
<evidence type="ECO:0000256" key="19">
    <source>
        <dbReference type="PIRNR" id="PIRNR017184"/>
    </source>
</evidence>
<feature type="binding site" evidence="18">
    <location>
        <position position="74"/>
    </location>
    <ligand>
        <name>K(+)</name>
        <dbReference type="ChEBI" id="CHEBI:29103"/>
    </ligand>
</feature>
<keyword evidence="10 17" id="KW-0520">NAD</keyword>
<dbReference type="PIRSF" id="PIRSF017184">
    <property type="entry name" value="Nnr"/>
    <property type="match status" value="1"/>
</dbReference>
<comment type="similarity">
    <text evidence="17">Belongs to the NnrD/CARKD family.</text>
</comment>
<evidence type="ECO:0000256" key="16">
    <source>
        <dbReference type="ARBA" id="ARBA00049209"/>
    </source>
</evidence>
<dbReference type="Gene3D" id="3.40.1190.20">
    <property type="match status" value="1"/>
</dbReference>
<evidence type="ECO:0000256" key="5">
    <source>
        <dbReference type="ARBA" id="ARBA00022723"/>
    </source>
</evidence>
<feature type="binding site" evidence="18">
    <location>
        <begin position="141"/>
        <end position="147"/>
    </location>
    <ligand>
        <name>(6S)-NADPHX</name>
        <dbReference type="ChEBI" id="CHEBI:64076"/>
    </ligand>
</feature>
<feature type="binding site" evidence="17">
    <location>
        <position position="271"/>
    </location>
    <ligand>
        <name>(6S)-NADPHX</name>
        <dbReference type="ChEBI" id="CHEBI:64076"/>
    </ligand>
</feature>
<feature type="binding site" evidence="17">
    <location>
        <position position="453"/>
    </location>
    <ligand>
        <name>(6S)-NADPHX</name>
        <dbReference type="ChEBI" id="CHEBI:64076"/>
    </ligand>
</feature>
<dbReference type="GO" id="GO:0046496">
    <property type="term" value="P:nicotinamide nucleotide metabolic process"/>
    <property type="evidence" value="ECO:0007669"/>
    <property type="project" value="UniProtKB-UniRule"/>
</dbReference>
<feature type="domain" description="YjeF N-terminal" evidence="21">
    <location>
        <begin position="27"/>
        <end position="227"/>
    </location>
</feature>
<feature type="binding site" evidence="18">
    <location>
        <position position="170"/>
    </location>
    <ligand>
        <name>(6S)-NADPHX</name>
        <dbReference type="ChEBI" id="CHEBI:64076"/>
    </ligand>
</feature>
<evidence type="ECO:0000256" key="17">
    <source>
        <dbReference type="HAMAP-Rule" id="MF_01965"/>
    </source>
</evidence>
<feature type="binding site" evidence="18">
    <location>
        <position position="173"/>
    </location>
    <ligand>
        <name>K(+)</name>
        <dbReference type="ChEBI" id="CHEBI:29103"/>
    </ligand>
</feature>
<feature type="binding site" evidence="18">
    <location>
        <begin position="73"/>
        <end position="77"/>
    </location>
    <ligand>
        <name>(6S)-NADPHX</name>
        <dbReference type="ChEBI" id="CHEBI:64076"/>
    </ligand>
</feature>
<comment type="caution">
    <text evidence="22">The sequence shown here is derived from an EMBL/GenBank/DDBJ whole genome shotgun (WGS) entry which is preliminary data.</text>
</comment>
<evidence type="ECO:0000256" key="14">
    <source>
        <dbReference type="ARBA" id="ARBA00025153"/>
    </source>
</evidence>
<evidence type="ECO:0000256" key="4">
    <source>
        <dbReference type="ARBA" id="ARBA00009524"/>
    </source>
</evidence>
<evidence type="ECO:0000259" key="20">
    <source>
        <dbReference type="PROSITE" id="PS51383"/>
    </source>
</evidence>
<keyword evidence="11 18" id="KW-0413">Isomerase</keyword>
<dbReference type="NCBIfam" id="TIGR00196">
    <property type="entry name" value="yjeF_cterm"/>
    <property type="match status" value="1"/>
</dbReference>
<feature type="binding site" evidence="18">
    <location>
        <position position="137"/>
    </location>
    <ligand>
        <name>K(+)</name>
        <dbReference type="ChEBI" id="CHEBI:29103"/>
    </ligand>
</feature>
<dbReference type="GO" id="GO:0052856">
    <property type="term" value="F:NAD(P)HX epimerase activity"/>
    <property type="evidence" value="ECO:0007669"/>
    <property type="project" value="UniProtKB-UniRule"/>
</dbReference>
<gene>
    <name evidence="18" type="primary">nnrE</name>
    <name evidence="17" type="synonym">nnrD</name>
    <name evidence="22" type="ORF">EDD55_102152</name>
</gene>
<dbReference type="HAMAP" id="MF_01966">
    <property type="entry name" value="NADHX_epimerase"/>
    <property type="match status" value="1"/>
</dbReference>
<evidence type="ECO:0000256" key="12">
    <source>
        <dbReference type="ARBA" id="ARBA00023239"/>
    </source>
</evidence>
<dbReference type="OrthoDB" id="9806925at2"/>
<comment type="subunit">
    <text evidence="17">Homotetramer.</text>
</comment>
<evidence type="ECO:0000256" key="9">
    <source>
        <dbReference type="ARBA" id="ARBA00022958"/>
    </source>
</evidence>
<comment type="cofactor">
    <cofactor evidence="17">
        <name>Mg(2+)</name>
        <dbReference type="ChEBI" id="CHEBI:18420"/>
    </cofactor>
</comment>
<dbReference type="HAMAP" id="MF_01965">
    <property type="entry name" value="NADHX_dehydratase"/>
    <property type="match status" value="1"/>
</dbReference>
<comment type="function">
    <text evidence="14 19">Bifunctional enzyme that catalyzes the epimerization of the S- and R-forms of NAD(P)HX and the dehydration of the S-form of NAD(P)HX at the expense of ADP, which is converted to AMP. This allows the repair of both epimers of NAD(P)HX, a damaged form of NAD(P)H that is a result of enzymatic or heat-dependent hydration.</text>
</comment>
<dbReference type="EMBL" id="SLZW01000002">
    <property type="protein sequence ID" value="TCS64113.1"/>
    <property type="molecule type" value="Genomic_DNA"/>
</dbReference>
<evidence type="ECO:0000256" key="7">
    <source>
        <dbReference type="ARBA" id="ARBA00022840"/>
    </source>
</evidence>
<evidence type="ECO:0000313" key="22">
    <source>
        <dbReference type="EMBL" id="TCS64113.1"/>
    </source>
</evidence>
<dbReference type="InterPro" id="IPR004443">
    <property type="entry name" value="YjeF_N_dom"/>
</dbReference>
<dbReference type="GO" id="GO:0005524">
    <property type="term" value="F:ATP binding"/>
    <property type="evidence" value="ECO:0007669"/>
    <property type="project" value="UniProtKB-UniRule"/>
</dbReference>
<dbReference type="Gene3D" id="3.40.50.10260">
    <property type="entry name" value="YjeF N-terminal domain"/>
    <property type="match status" value="1"/>
</dbReference>
<accession>A0A4R3JFQ4</accession>
<dbReference type="CDD" id="cd01171">
    <property type="entry name" value="YXKO-related"/>
    <property type="match status" value="1"/>
</dbReference>
<dbReference type="Pfam" id="PF01256">
    <property type="entry name" value="Carb_kinase"/>
    <property type="match status" value="1"/>
</dbReference>
<dbReference type="SUPFAM" id="SSF64153">
    <property type="entry name" value="YjeF N-terminal domain-like"/>
    <property type="match status" value="1"/>
</dbReference>
<dbReference type="NCBIfam" id="TIGR00197">
    <property type="entry name" value="yjeF_nterm"/>
    <property type="match status" value="1"/>
</dbReference>
<organism evidence="22 23">
    <name type="scientific">Varunaivibrio sulfuroxidans</name>
    <dbReference type="NCBI Taxonomy" id="1773489"/>
    <lineage>
        <taxon>Bacteria</taxon>
        <taxon>Pseudomonadati</taxon>
        <taxon>Pseudomonadota</taxon>
        <taxon>Alphaproteobacteria</taxon>
        <taxon>Rhodospirillales</taxon>
        <taxon>Magnetovibrionaceae</taxon>
        <taxon>Varunaivibrio</taxon>
    </lineage>
</organism>
<dbReference type="PROSITE" id="PS51385">
    <property type="entry name" value="YJEF_N"/>
    <property type="match status" value="1"/>
</dbReference>
<comment type="catalytic activity">
    <reaction evidence="1 18 19">
        <text>(6R)-NADHX = (6S)-NADHX</text>
        <dbReference type="Rhea" id="RHEA:32215"/>
        <dbReference type="ChEBI" id="CHEBI:64074"/>
        <dbReference type="ChEBI" id="CHEBI:64075"/>
        <dbReference type="EC" id="5.1.99.6"/>
    </reaction>
</comment>
<evidence type="ECO:0000259" key="21">
    <source>
        <dbReference type="PROSITE" id="PS51385"/>
    </source>
</evidence>
<dbReference type="GO" id="GO:0052855">
    <property type="term" value="F:ADP-dependent NAD(P)H-hydrate dehydratase activity"/>
    <property type="evidence" value="ECO:0007669"/>
    <property type="project" value="UniProtKB-UniRule"/>
</dbReference>
<dbReference type="EC" id="5.1.99.6" evidence="19"/>
<comment type="similarity">
    <text evidence="3 19">In the N-terminal section; belongs to the NnrE/AIBP family.</text>
</comment>
<dbReference type="InterPro" id="IPR030677">
    <property type="entry name" value="Nnr"/>
</dbReference>
<evidence type="ECO:0000256" key="13">
    <source>
        <dbReference type="ARBA" id="ARBA00023268"/>
    </source>
</evidence>
<dbReference type="PROSITE" id="PS51383">
    <property type="entry name" value="YJEF_C_3"/>
    <property type="match status" value="1"/>
</dbReference>
<reference evidence="22 23" key="1">
    <citation type="submission" date="2019-03" db="EMBL/GenBank/DDBJ databases">
        <title>Genomic Encyclopedia of Type Strains, Phase IV (KMG-IV): sequencing the most valuable type-strain genomes for metagenomic binning, comparative biology and taxonomic classification.</title>
        <authorList>
            <person name="Goeker M."/>
        </authorList>
    </citation>
    <scope>NUCLEOTIDE SEQUENCE [LARGE SCALE GENOMIC DNA]</scope>
    <source>
        <strain evidence="22 23">DSM 101688</strain>
    </source>
</reference>
<protein>
    <recommendedName>
        <fullName evidence="19">Bifunctional NAD(P)H-hydrate repair enzyme</fullName>
    </recommendedName>
    <alternativeName>
        <fullName evidence="19">Nicotinamide nucleotide repair protein</fullName>
    </alternativeName>
    <domain>
        <recommendedName>
            <fullName evidence="19">ADP-dependent (S)-NAD(P)H-hydrate dehydratase</fullName>
            <ecNumber evidence="19">4.2.1.136</ecNumber>
        </recommendedName>
        <alternativeName>
            <fullName evidence="19">ADP-dependent NAD(P)HX dehydratase</fullName>
        </alternativeName>
    </domain>
    <domain>
        <recommendedName>
            <fullName evidence="19">NAD(P)H-hydrate epimerase</fullName>
            <ecNumber evidence="19">5.1.99.6</ecNumber>
        </recommendedName>
    </domain>
</protein>
<dbReference type="AlphaFoldDB" id="A0A4R3JFQ4"/>
<evidence type="ECO:0000256" key="3">
    <source>
        <dbReference type="ARBA" id="ARBA00006001"/>
    </source>
</evidence>
<keyword evidence="23" id="KW-1185">Reference proteome</keyword>
<proteinExistence type="inferred from homology"/>
<comment type="function">
    <text evidence="17">Catalyzes the dehydration of the S-form of NAD(P)HX at the expense of ADP, which is converted to AMP. Together with NAD(P)HX epimerase, which catalyzes the epimerization of the S- and R-forms, the enzyme allows the repair of both epimers of NAD(P)HX, a damaged form of NAD(P)H that is a result of enzymatic or heat-dependent hydration.</text>
</comment>
<comment type="similarity">
    <text evidence="18">Belongs to the NnrE/AIBP family.</text>
</comment>
<dbReference type="PANTHER" id="PTHR12592:SF0">
    <property type="entry name" value="ATP-DEPENDENT (S)-NAD(P)H-HYDRATE DEHYDRATASE"/>
    <property type="match status" value="1"/>
</dbReference>
<evidence type="ECO:0000256" key="6">
    <source>
        <dbReference type="ARBA" id="ARBA00022741"/>
    </source>
</evidence>
<dbReference type="GO" id="GO:0110051">
    <property type="term" value="P:metabolite repair"/>
    <property type="evidence" value="ECO:0007669"/>
    <property type="project" value="TreeGrafter"/>
</dbReference>
<comment type="function">
    <text evidence="18">Catalyzes the epimerization of the S- and R-forms of NAD(P)HX, a damaged form of NAD(P)H that is a result of enzymatic or heat-dependent hydration. This is a prerequisite for the S-specific NAD(P)H-hydrate dehydratase to allow the repair of both epimers of NAD(P)HX.</text>
</comment>
<feature type="domain" description="YjeF C-terminal" evidence="20">
    <location>
        <begin position="237"/>
        <end position="507"/>
    </location>
</feature>
<keyword evidence="6 17" id="KW-0547">Nucleotide-binding</keyword>
<comment type="catalytic activity">
    <reaction evidence="15 17 19">
        <text>(6S)-NADHX + ADP = AMP + phosphate + NADH + H(+)</text>
        <dbReference type="Rhea" id="RHEA:32223"/>
        <dbReference type="ChEBI" id="CHEBI:15378"/>
        <dbReference type="ChEBI" id="CHEBI:43474"/>
        <dbReference type="ChEBI" id="CHEBI:57945"/>
        <dbReference type="ChEBI" id="CHEBI:64074"/>
        <dbReference type="ChEBI" id="CHEBI:456215"/>
        <dbReference type="ChEBI" id="CHEBI:456216"/>
        <dbReference type="EC" id="4.2.1.136"/>
    </reaction>
</comment>
<comment type="similarity">
    <text evidence="4 19">In the C-terminal section; belongs to the NnrD/CARKD family.</text>
</comment>
<dbReference type="InterPro" id="IPR029056">
    <property type="entry name" value="Ribokinase-like"/>
</dbReference>
<dbReference type="RefSeq" id="WP_132938080.1">
    <property type="nucleotide sequence ID" value="NZ_CP119676.1"/>
</dbReference>
<dbReference type="SUPFAM" id="SSF53613">
    <property type="entry name" value="Ribokinase-like"/>
    <property type="match status" value="1"/>
</dbReference>
<feature type="binding site" evidence="17">
    <location>
        <begin position="423"/>
        <end position="427"/>
    </location>
    <ligand>
        <name>AMP</name>
        <dbReference type="ChEBI" id="CHEBI:456215"/>
    </ligand>
</feature>
<evidence type="ECO:0000256" key="1">
    <source>
        <dbReference type="ARBA" id="ARBA00000013"/>
    </source>
</evidence>
<feature type="binding site" evidence="17">
    <location>
        <position position="452"/>
    </location>
    <ligand>
        <name>AMP</name>
        <dbReference type="ChEBI" id="CHEBI:456215"/>
    </ligand>
</feature>
<dbReference type="EC" id="4.2.1.136" evidence="19"/>
<dbReference type="InterPro" id="IPR017953">
    <property type="entry name" value="Carbohydrate_kinase_pred_CS"/>
</dbReference>
<evidence type="ECO:0000256" key="11">
    <source>
        <dbReference type="ARBA" id="ARBA00023235"/>
    </source>
</evidence>
<evidence type="ECO:0000256" key="15">
    <source>
        <dbReference type="ARBA" id="ARBA00048238"/>
    </source>
</evidence>
<evidence type="ECO:0000256" key="10">
    <source>
        <dbReference type="ARBA" id="ARBA00023027"/>
    </source>
</evidence>
<dbReference type="Pfam" id="PF03853">
    <property type="entry name" value="YjeF_N"/>
    <property type="match status" value="1"/>
</dbReference>
<keyword evidence="12 17" id="KW-0456">Lyase</keyword>
<comment type="caution">
    <text evidence="18">Lacks conserved residue(s) required for the propagation of feature annotation.</text>
</comment>